<accession>A0AAE1GL48</accession>
<sequence>MEVEANIPPLRIRRDHLLLSHGITTYRKRSLAIPACGILLQWEHLLHGALKSVAVRLHFLCQALGYDLSCGDRLIMLNIAPWEFNPSKLLLTGSPPPSPSRRR</sequence>
<evidence type="ECO:0000313" key="2">
    <source>
        <dbReference type="Proteomes" id="UP001286313"/>
    </source>
</evidence>
<dbReference type="Proteomes" id="UP001286313">
    <property type="component" value="Unassembled WGS sequence"/>
</dbReference>
<reference evidence="1" key="1">
    <citation type="submission" date="2023-10" db="EMBL/GenBank/DDBJ databases">
        <title>Genome assemblies of two species of porcelain crab, Petrolisthes cinctipes and Petrolisthes manimaculis (Anomura: Porcellanidae).</title>
        <authorList>
            <person name="Angst P."/>
        </authorList>
    </citation>
    <scope>NUCLEOTIDE SEQUENCE</scope>
    <source>
        <strain evidence="1">PB745_01</strain>
        <tissue evidence="1">Gill</tissue>
    </source>
</reference>
<dbReference type="AlphaFoldDB" id="A0AAE1GL48"/>
<comment type="caution">
    <text evidence="1">The sequence shown here is derived from an EMBL/GenBank/DDBJ whole genome shotgun (WGS) entry which is preliminary data.</text>
</comment>
<organism evidence="1 2">
    <name type="scientific">Petrolisthes cinctipes</name>
    <name type="common">Flat porcelain crab</name>
    <dbReference type="NCBI Taxonomy" id="88211"/>
    <lineage>
        <taxon>Eukaryota</taxon>
        <taxon>Metazoa</taxon>
        <taxon>Ecdysozoa</taxon>
        <taxon>Arthropoda</taxon>
        <taxon>Crustacea</taxon>
        <taxon>Multicrustacea</taxon>
        <taxon>Malacostraca</taxon>
        <taxon>Eumalacostraca</taxon>
        <taxon>Eucarida</taxon>
        <taxon>Decapoda</taxon>
        <taxon>Pleocyemata</taxon>
        <taxon>Anomura</taxon>
        <taxon>Galatheoidea</taxon>
        <taxon>Porcellanidae</taxon>
        <taxon>Petrolisthes</taxon>
    </lineage>
</organism>
<gene>
    <name evidence="1" type="ORF">Pcinc_002557</name>
</gene>
<dbReference type="EMBL" id="JAWQEG010000193">
    <property type="protein sequence ID" value="KAK3893644.1"/>
    <property type="molecule type" value="Genomic_DNA"/>
</dbReference>
<evidence type="ECO:0000313" key="1">
    <source>
        <dbReference type="EMBL" id="KAK3893644.1"/>
    </source>
</evidence>
<proteinExistence type="predicted"/>
<name>A0AAE1GL48_PETCI</name>
<protein>
    <submittedName>
        <fullName evidence="1">Uncharacterized protein</fullName>
    </submittedName>
</protein>
<keyword evidence="2" id="KW-1185">Reference proteome</keyword>